<proteinExistence type="predicted"/>
<feature type="region of interest" description="Disordered" evidence="1">
    <location>
        <begin position="1"/>
        <end position="24"/>
    </location>
</feature>
<sequence>MHDLLRDMGRAIVGESSPKEPAKHSRLCFPEDVLEVLSNET</sequence>
<evidence type="ECO:0000313" key="2">
    <source>
        <dbReference type="EMBL" id="PNX62897.1"/>
    </source>
</evidence>
<gene>
    <name evidence="2" type="ORF">L195_g061361</name>
</gene>
<organism evidence="2 3">
    <name type="scientific">Trifolium pratense</name>
    <name type="common">Red clover</name>
    <dbReference type="NCBI Taxonomy" id="57577"/>
    <lineage>
        <taxon>Eukaryota</taxon>
        <taxon>Viridiplantae</taxon>
        <taxon>Streptophyta</taxon>
        <taxon>Embryophyta</taxon>
        <taxon>Tracheophyta</taxon>
        <taxon>Spermatophyta</taxon>
        <taxon>Magnoliopsida</taxon>
        <taxon>eudicotyledons</taxon>
        <taxon>Gunneridae</taxon>
        <taxon>Pentapetalae</taxon>
        <taxon>rosids</taxon>
        <taxon>fabids</taxon>
        <taxon>Fabales</taxon>
        <taxon>Fabaceae</taxon>
        <taxon>Papilionoideae</taxon>
        <taxon>50 kb inversion clade</taxon>
        <taxon>NPAAA clade</taxon>
        <taxon>Hologalegina</taxon>
        <taxon>IRL clade</taxon>
        <taxon>Trifolieae</taxon>
        <taxon>Trifolium</taxon>
    </lineage>
</organism>
<feature type="non-terminal residue" evidence="2">
    <location>
        <position position="41"/>
    </location>
</feature>
<dbReference type="EMBL" id="ASHM01151182">
    <property type="protein sequence ID" value="PNX62897.1"/>
    <property type="molecule type" value="Genomic_DNA"/>
</dbReference>
<protein>
    <submittedName>
        <fullName evidence="2">Disease resistance protein (TIR-NBS-LRR class)</fullName>
    </submittedName>
</protein>
<evidence type="ECO:0000313" key="3">
    <source>
        <dbReference type="Proteomes" id="UP000236291"/>
    </source>
</evidence>
<accession>A0A2K3K9D3</accession>
<comment type="caution">
    <text evidence="2">The sequence shown here is derived from an EMBL/GenBank/DDBJ whole genome shotgun (WGS) entry which is preliminary data.</text>
</comment>
<dbReference type="AlphaFoldDB" id="A0A2K3K9D3"/>
<evidence type="ECO:0000256" key="1">
    <source>
        <dbReference type="SAM" id="MobiDB-lite"/>
    </source>
</evidence>
<name>A0A2K3K9D3_TRIPR</name>
<dbReference type="Proteomes" id="UP000236291">
    <property type="component" value="Unassembled WGS sequence"/>
</dbReference>
<reference evidence="2 3" key="2">
    <citation type="journal article" date="2017" name="Front. Plant Sci.">
        <title>Gene Classification and Mining of Molecular Markers Useful in Red Clover (Trifolium pratense) Breeding.</title>
        <authorList>
            <person name="Istvanek J."/>
            <person name="Dluhosova J."/>
            <person name="Dluhos P."/>
            <person name="Patkova L."/>
            <person name="Nedelnik J."/>
            <person name="Repkova J."/>
        </authorList>
    </citation>
    <scope>NUCLEOTIDE SEQUENCE [LARGE SCALE GENOMIC DNA]</scope>
    <source>
        <strain evidence="3">cv. Tatra</strain>
        <tissue evidence="2">Young leaves</tissue>
    </source>
</reference>
<reference evidence="2 3" key="1">
    <citation type="journal article" date="2014" name="Am. J. Bot.">
        <title>Genome assembly and annotation for red clover (Trifolium pratense; Fabaceae).</title>
        <authorList>
            <person name="Istvanek J."/>
            <person name="Jaros M."/>
            <person name="Krenek A."/>
            <person name="Repkova J."/>
        </authorList>
    </citation>
    <scope>NUCLEOTIDE SEQUENCE [LARGE SCALE GENOMIC DNA]</scope>
    <source>
        <strain evidence="3">cv. Tatra</strain>
        <tissue evidence="2">Young leaves</tissue>
    </source>
</reference>